<dbReference type="InterPro" id="IPR012507">
    <property type="entry name" value="YibE_F"/>
</dbReference>
<dbReference type="STRING" id="261392.SAMN02745149_00666"/>
<evidence type="ECO:0000256" key="1">
    <source>
        <dbReference type="SAM" id="Phobius"/>
    </source>
</evidence>
<name>A0A1T4JNX9_TREPO</name>
<dbReference type="PANTHER" id="PTHR41771">
    <property type="entry name" value="MEMBRANE PROTEIN-RELATED"/>
    <property type="match status" value="1"/>
</dbReference>
<feature type="transmembrane region" description="Helical" evidence="1">
    <location>
        <begin position="193"/>
        <end position="212"/>
    </location>
</feature>
<protein>
    <submittedName>
        <fullName evidence="2">Uncharacterized membrane protein</fullName>
    </submittedName>
</protein>
<dbReference type="RefSeq" id="WP_078932587.1">
    <property type="nucleotide sequence ID" value="NZ_FUWG01000004.1"/>
</dbReference>
<dbReference type="AlphaFoldDB" id="A0A1T4JNX9"/>
<feature type="transmembrane region" description="Helical" evidence="1">
    <location>
        <begin position="218"/>
        <end position="240"/>
    </location>
</feature>
<reference evidence="2 3" key="1">
    <citation type="submission" date="2017-02" db="EMBL/GenBank/DDBJ databases">
        <authorList>
            <person name="Peterson S.W."/>
        </authorList>
    </citation>
    <scope>NUCLEOTIDE SEQUENCE [LARGE SCALE GENOMIC DNA]</scope>
    <source>
        <strain evidence="2 3">ATCC BAA-908</strain>
    </source>
</reference>
<organism evidence="2 3">
    <name type="scientific">Treponema porcinum</name>
    <dbReference type="NCBI Taxonomy" id="261392"/>
    <lineage>
        <taxon>Bacteria</taxon>
        <taxon>Pseudomonadati</taxon>
        <taxon>Spirochaetota</taxon>
        <taxon>Spirochaetia</taxon>
        <taxon>Spirochaetales</taxon>
        <taxon>Treponemataceae</taxon>
        <taxon>Treponema</taxon>
    </lineage>
</organism>
<feature type="transmembrane region" description="Helical" evidence="1">
    <location>
        <begin position="366"/>
        <end position="388"/>
    </location>
</feature>
<feature type="transmembrane region" description="Helical" evidence="1">
    <location>
        <begin position="146"/>
        <end position="162"/>
    </location>
</feature>
<proteinExistence type="predicted"/>
<keyword evidence="3" id="KW-1185">Reference proteome</keyword>
<dbReference type="Proteomes" id="UP000190423">
    <property type="component" value="Unassembled WGS sequence"/>
</dbReference>
<keyword evidence="1" id="KW-0472">Membrane</keyword>
<gene>
    <name evidence="2" type="ORF">SAMN02745149_00666</name>
</gene>
<evidence type="ECO:0000313" key="3">
    <source>
        <dbReference type="Proteomes" id="UP000190423"/>
    </source>
</evidence>
<dbReference type="GeneID" id="78315979"/>
<accession>A0A1T4JNX9</accession>
<dbReference type="EMBL" id="FUWG01000004">
    <property type="protein sequence ID" value="SJZ31926.1"/>
    <property type="molecule type" value="Genomic_DNA"/>
</dbReference>
<dbReference type="PANTHER" id="PTHR41771:SF1">
    <property type="entry name" value="MEMBRANE PROTEIN"/>
    <property type="match status" value="1"/>
</dbReference>
<dbReference type="OrthoDB" id="5753718at2"/>
<dbReference type="Pfam" id="PF07907">
    <property type="entry name" value="YibE_F"/>
    <property type="match status" value="1"/>
</dbReference>
<sequence>MIRPKFNNTSVTVIASIVFAAFLFLLPTGFEGALQFRDAVKCKALVEEVDNSRIIDTGLIRTGQQVCSVRFLNGKFKGMTAQGWNMLTGSLSQDKFFVPGDKAQVVVHWQEAELGEGSEDEIGGSEGKIEFLSVNLIDYYRLKGELILAIAFAVFLIAFAGGTGVRSVLSFVITVLTLWKVLVPMYLKGYDPLLCGCAVTVLLTVIILSLVYGFDRRLLSSVSGALLGIGFAAVLAVICTKTFKIHGAVMAYSESVLYSGYEYLNLTRIFTSSILVGASGSIMDLSVDITSAVNEVVKKCPSISRLEAVKSGLAVARAAMGTMTTTLLLAYSGSCISLLMAFMAQGTPLYNILNNNQVASEIINTIAGSFGLASTAPFTALMSGVILAGRKK</sequence>
<feature type="transmembrane region" description="Helical" evidence="1">
    <location>
        <begin position="6"/>
        <end position="26"/>
    </location>
</feature>
<keyword evidence="1" id="KW-0812">Transmembrane</keyword>
<evidence type="ECO:0000313" key="2">
    <source>
        <dbReference type="EMBL" id="SJZ31926.1"/>
    </source>
</evidence>
<keyword evidence="1" id="KW-1133">Transmembrane helix</keyword>
<feature type="transmembrane region" description="Helical" evidence="1">
    <location>
        <begin position="327"/>
        <end position="346"/>
    </location>
</feature>